<dbReference type="EMBL" id="BPLR01002947">
    <property type="protein sequence ID" value="GIX79522.1"/>
    <property type="molecule type" value="Genomic_DNA"/>
</dbReference>
<dbReference type="Proteomes" id="UP001054945">
    <property type="component" value="Unassembled WGS sequence"/>
</dbReference>
<reference evidence="1 2" key="1">
    <citation type="submission" date="2021-06" db="EMBL/GenBank/DDBJ databases">
        <title>Caerostris extrusa draft genome.</title>
        <authorList>
            <person name="Kono N."/>
            <person name="Arakawa K."/>
        </authorList>
    </citation>
    <scope>NUCLEOTIDE SEQUENCE [LARGE SCALE GENOMIC DNA]</scope>
</reference>
<protein>
    <submittedName>
        <fullName evidence="1">Uncharacterized protein</fullName>
    </submittedName>
</protein>
<evidence type="ECO:0000313" key="2">
    <source>
        <dbReference type="Proteomes" id="UP001054945"/>
    </source>
</evidence>
<name>A0AAV4N3X0_CAEEX</name>
<dbReference type="AlphaFoldDB" id="A0AAV4N3X0"/>
<accession>A0AAV4N3X0</accession>
<comment type="caution">
    <text evidence="1">The sequence shown here is derived from an EMBL/GenBank/DDBJ whole genome shotgun (WGS) entry which is preliminary data.</text>
</comment>
<keyword evidence="2" id="KW-1185">Reference proteome</keyword>
<proteinExistence type="predicted"/>
<sequence>MGINYSHRDFASTYFHRNRSAKMKGKGSAHDKNAFWRSATVHTRKKISVKAFLLRINVRVHWRFEERRNCREMKSLSKNNMSMLRIRNGCSAVPYSCGVNWKRIVL</sequence>
<organism evidence="1 2">
    <name type="scientific">Caerostris extrusa</name>
    <name type="common">Bark spider</name>
    <name type="synonym">Caerostris bankana</name>
    <dbReference type="NCBI Taxonomy" id="172846"/>
    <lineage>
        <taxon>Eukaryota</taxon>
        <taxon>Metazoa</taxon>
        <taxon>Ecdysozoa</taxon>
        <taxon>Arthropoda</taxon>
        <taxon>Chelicerata</taxon>
        <taxon>Arachnida</taxon>
        <taxon>Araneae</taxon>
        <taxon>Araneomorphae</taxon>
        <taxon>Entelegynae</taxon>
        <taxon>Araneoidea</taxon>
        <taxon>Araneidae</taxon>
        <taxon>Caerostris</taxon>
    </lineage>
</organism>
<gene>
    <name evidence="1" type="ORF">CEXT_758421</name>
</gene>
<evidence type="ECO:0000313" key="1">
    <source>
        <dbReference type="EMBL" id="GIX79522.1"/>
    </source>
</evidence>